<dbReference type="InterPro" id="IPR029063">
    <property type="entry name" value="SAM-dependent_MTases_sf"/>
</dbReference>
<feature type="transmembrane region" description="Helical" evidence="2">
    <location>
        <begin position="151"/>
        <end position="172"/>
    </location>
</feature>
<feature type="transmembrane region" description="Helical" evidence="2">
    <location>
        <begin position="114"/>
        <end position="139"/>
    </location>
</feature>
<dbReference type="PANTHER" id="PTHR20974:SF0">
    <property type="entry name" value="UPF0585 PROTEIN CG18661"/>
    <property type="match status" value="1"/>
</dbReference>
<dbReference type="GO" id="GO:0007520">
    <property type="term" value="P:myoblast fusion"/>
    <property type="evidence" value="ECO:0007669"/>
    <property type="project" value="EnsemblMetazoa"/>
</dbReference>
<dbReference type="OMA" id="IATIYYM"/>
<reference evidence="3 4" key="1">
    <citation type="journal article" date="2007" name="Nature">
        <title>Evolution of genes and genomes on the Drosophila phylogeny.</title>
        <authorList>
            <consortium name="Drosophila 12 Genomes Consortium"/>
            <person name="Clark A.G."/>
            <person name="Eisen M.B."/>
            <person name="Smith D.R."/>
            <person name="Bergman C.M."/>
            <person name="Oliver B."/>
            <person name="Markow T.A."/>
            <person name="Kaufman T.C."/>
            <person name="Kellis M."/>
            <person name="Gelbart W."/>
            <person name="Iyer V.N."/>
            <person name="Pollard D.A."/>
            <person name="Sackton T.B."/>
            <person name="Larracuente A.M."/>
            <person name="Singh N.D."/>
            <person name="Abad J.P."/>
            <person name="Abt D.N."/>
            <person name="Adryan B."/>
            <person name="Aguade M."/>
            <person name="Akashi H."/>
            <person name="Anderson W.W."/>
            <person name="Aquadro C.F."/>
            <person name="Ardell D.H."/>
            <person name="Arguello R."/>
            <person name="Artieri C.G."/>
            <person name="Barbash D.A."/>
            <person name="Barker D."/>
            <person name="Barsanti P."/>
            <person name="Batterham P."/>
            <person name="Batzoglou S."/>
            <person name="Begun D."/>
            <person name="Bhutkar A."/>
            <person name="Blanco E."/>
            <person name="Bosak S.A."/>
            <person name="Bradley R.K."/>
            <person name="Brand A.D."/>
            <person name="Brent M.R."/>
            <person name="Brooks A.N."/>
            <person name="Brown R.H."/>
            <person name="Butlin R.K."/>
            <person name="Caggese C."/>
            <person name="Calvi B.R."/>
            <person name="Bernardo de Carvalho A."/>
            <person name="Caspi A."/>
            <person name="Castrezana S."/>
            <person name="Celniker S.E."/>
            <person name="Chang J.L."/>
            <person name="Chapple C."/>
            <person name="Chatterji S."/>
            <person name="Chinwalla A."/>
            <person name="Civetta A."/>
            <person name="Clifton S.W."/>
            <person name="Comeron J.M."/>
            <person name="Costello J.C."/>
            <person name="Coyne J.A."/>
            <person name="Daub J."/>
            <person name="David R.G."/>
            <person name="Delcher A.L."/>
            <person name="Delehaunty K."/>
            <person name="Do C.B."/>
            <person name="Ebling H."/>
            <person name="Edwards K."/>
            <person name="Eickbush T."/>
            <person name="Evans J.D."/>
            <person name="Filipski A."/>
            <person name="Findeiss S."/>
            <person name="Freyhult E."/>
            <person name="Fulton L."/>
            <person name="Fulton R."/>
            <person name="Garcia A.C."/>
            <person name="Gardiner A."/>
            <person name="Garfield D.A."/>
            <person name="Garvin B.E."/>
            <person name="Gibson G."/>
            <person name="Gilbert D."/>
            <person name="Gnerre S."/>
            <person name="Godfrey J."/>
            <person name="Good R."/>
            <person name="Gotea V."/>
            <person name="Gravely B."/>
            <person name="Greenberg A.J."/>
            <person name="Griffiths-Jones S."/>
            <person name="Gross S."/>
            <person name="Guigo R."/>
            <person name="Gustafson E.A."/>
            <person name="Haerty W."/>
            <person name="Hahn M.W."/>
            <person name="Halligan D.L."/>
            <person name="Halpern A.L."/>
            <person name="Halter G.M."/>
            <person name="Han M.V."/>
            <person name="Heger A."/>
            <person name="Hillier L."/>
            <person name="Hinrichs A.S."/>
            <person name="Holmes I."/>
            <person name="Hoskins R.A."/>
            <person name="Hubisz M.J."/>
            <person name="Hultmark D."/>
            <person name="Huntley M.A."/>
            <person name="Jaffe D.B."/>
            <person name="Jagadeeshan S."/>
            <person name="Jeck W.R."/>
            <person name="Johnson J."/>
            <person name="Jones C.D."/>
            <person name="Jordan W.C."/>
            <person name="Karpen G.H."/>
            <person name="Kataoka E."/>
            <person name="Keightley P.D."/>
            <person name="Kheradpour P."/>
            <person name="Kirkness E.F."/>
            <person name="Koerich L.B."/>
            <person name="Kristiansen K."/>
            <person name="Kudrna D."/>
            <person name="Kulathinal R.J."/>
            <person name="Kumar S."/>
            <person name="Kwok R."/>
            <person name="Lander E."/>
            <person name="Langley C.H."/>
            <person name="Lapoint R."/>
            <person name="Lazzaro B.P."/>
            <person name="Lee S.J."/>
            <person name="Levesque L."/>
            <person name="Li R."/>
            <person name="Lin C.F."/>
            <person name="Lin M.F."/>
            <person name="Lindblad-Toh K."/>
            <person name="Llopart A."/>
            <person name="Long M."/>
            <person name="Low L."/>
            <person name="Lozovsky E."/>
            <person name="Lu J."/>
            <person name="Luo M."/>
            <person name="Machado C.A."/>
            <person name="Makalowski W."/>
            <person name="Marzo M."/>
            <person name="Matsuda M."/>
            <person name="Matzkin L."/>
            <person name="McAllister B."/>
            <person name="McBride C.S."/>
            <person name="McKernan B."/>
            <person name="McKernan K."/>
            <person name="Mendez-Lago M."/>
            <person name="Minx P."/>
            <person name="Mollenhauer M.U."/>
            <person name="Montooth K."/>
            <person name="Mount S.M."/>
            <person name="Mu X."/>
            <person name="Myers E."/>
            <person name="Negre B."/>
            <person name="Newfeld S."/>
            <person name="Nielsen R."/>
            <person name="Noor M.A."/>
            <person name="O'Grady P."/>
            <person name="Pachter L."/>
            <person name="Papaceit M."/>
            <person name="Parisi M.J."/>
            <person name="Parisi M."/>
            <person name="Parts L."/>
            <person name="Pedersen J.S."/>
            <person name="Pesole G."/>
            <person name="Phillippy A.M."/>
            <person name="Ponting C.P."/>
            <person name="Pop M."/>
            <person name="Porcelli D."/>
            <person name="Powell J.R."/>
            <person name="Prohaska S."/>
            <person name="Pruitt K."/>
            <person name="Puig M."/>
            <person name="Quesneville H."/>
            <person name="Ram K.R."/>
            <person name="Rand D."/>
            <person name="Rasmussen M.D."/>
            <person name="Reed L.K."/>
            <person name="Reenan R."/>
            <person name="Reily A."/>
            <person name="Remington K.A."/>
            <person name="Rieger T.T."/>
            <person name="Ritchie M.G."/>
            <person name="Robin C."/>
            <person name="Rogers Y.H."/>
            <person name="Rohde C."/>
            <person name="Rozas J."/>
            <person name="Rubenfield M.J."/>
            <person name="Ruiz A."/>
            <person name="Russo S."/>
            <person name="Salzberg S.L."/>
            <person name="Sanchez-Gracia A."/>
            <person name="Saranga D.J."/>
            <person name="Sato H."/>
            <person name="Schaeffer S.W."/>
            <person name="Schatz M.C."/>
            <person name="Schlenke T."/>
            <person name="Schwartz R."/>
            <person name="Segarra C."/>
            <person name="Singh R.S."/>
            <person name="Sirot L."/>
            <person name="Sirota M."/>
            <person name="Sisneros N.B."/>
            <person name="Smith C.D."/>
            <person name="Smith T.F."/>
            <person name="Spieth J."/>
            <person name="Stage D.E."/>
            <person name="Stark A."/>
            <person name="Stephan W."/>
            <person name="Strausberg R.L."/>
            <person name="Strempel S."/>
            <person name="Sturgill D."/>
            <person name="Sutton G."/>
            <person name="Sutton G.G."/>
            <person name="Tao W."/>
            <person name="Teichmann S."/>
            <person name="Tobari Y.N."/>
            <person name="Tomimura Y."/>
            <person name="Tsolas J.M."/>
            <person name="Valente V.L."/>
            <person name="Venter E."/>
            <person name="Venter J.C."/>
            <person name="Vicario S."/>
            <person name="Vieira F.G."/>
            <person name="Vilella A.J."/>
            <person name="Villasante A."/>
            <person name="Walenz B."/>
            <person name="Wang J."/>
            <person name="Wasserman M."/>
            <person name="Watts T."/>
            <person name="Wilson D."/>
            <person name="Wilson R.K."/>
            <person name="Wing R.A."/>
            <person name="Wolfner M.F."/>
            <person name="Wong A."/>
            <person name="Wong G.K."/>
            <person name="Wu C.I."/>
            <person name="Wu G."/>
            <person name="Yamamoto D."/>
            <person name="Yang H.P."/>
            <person name="Yang S.P."/>
            <person name="Yorke J.A."/>
            <person name="Yoshida K."/>
            <person name="Zdobnov E."/>
            <person name="Zhang P."/>
            <person name="Zhang Y."/>
            <person name="Zimin A.V."/>
            <person name="Baldwin J."/>
            <person name="Abdouelleil A."/>
            <person name="Abdulkadir J."/>
            <person name="Abebe A."/>
            <person name="Abera B."/>
            <person name="Abreu J."/>
            <person name="Acer S.C."/>
            <person name="Aftuck L."/>
            <person name="Alexander A."/>
            <person name="An P."/>
            <person name="Anderson E."/>
            <person name="Anderson S."/>
            <person name="Arachi H."/>
            <person name="Azer M."/>
            <person name="Bachantsang P."/>
            <person name="Barry A."/>
            <person name="Bayul T."/>
            <person name="Berlin A."/>
            <person name="Bessette D."/>
            <person name="Bloom T."/>
            <person name="Blye J."/>
            <person name="Boguslavskiy L."/>
            <person name="Bonnet C."/>
            <person name="Boukhgalter B."/>
            <person name="Bourzgui I."/>
            <person name="Brown A."/>
            <person name="Cahill P."/>
            <person name="Channer S."/>
            <person name="Cheshatsang Y."/>
            <person name="Chuda L."/>
            <person name="Citroen M."/>
            <person name="Collymore A."/>
            <person name="Cooke P."/>
            <person name="Costello M."/>
            <person name="D'Aco K."/>
            <person name="Daza R."/>
            <person name="De Haan G."/>
            <person name="DeGray S."/>
            <person name="DeMaso C."/>
            <person name="Dhargay N."/>
            <person name="Dooley K."/>
            <person name="Dooley E."/>
            <person name="Doricent M."/>
            <person name="Dorje P."/>
            <person name="Dorjee K."/>
            <person name="Dupes A."/>
            <person name="Elong R."/>
            <person name="Falk J."/>
            <person name="Farina A."/>
            <person name="Faro S."/>
            <person name="Ferguson D."/>
            <person name="Fisher S."/>
            <person name="Foley C.D."/>
            <person name="Franke A."/>
            <person name="Friedrich D."/>
            <person name="Gadbois L."/>
            <person name="Gearin G."/>
            <person name="Gearin C.R."/>
            <person name="Giannoukos G."/>
            <person name="Goode T."/>
            <person name="Graham J."/>
            <person name="Grandbois E."/>
            <person name="Grewal S."/>
            <person name="Gyaltsen K."/>
            <person name="Hafez N."/>
            <person name="Hagos B."/>
            <person name="Hall J."/>
            <person name="Henson C."/>
            <person name="Hollinger A."/>
            <person name="Honan T."/>
            <person name="Huard M.D."/>
            <person name="Hughes L."/>
            <person name="Hurhula B."/>
            <person name="Husby M.E."/>
            <person name="Kamat A."/>
            <person name="Kanga B."/>
            <person name="Kashin S."/>
            <person name="Khazanovich D."/>
            <person name="Kisner P."/>
            <person name="Lance K."/>
            <person name="Lara M."/>
            <person name="Lee W."/>
            <person name="Lennon N."/>
            <person name="Letendre F."/>
            <person name="LeVine R."/>
            <person name="Lipovsky A."/>
            <person name="Liu X."/>
            <person name="Liu J."/>
            <person name="Liu S."/>
            <person name="Lokyitsang T."/>
            <person name="Lokyitsang Y."/>
            <person name="Lubonja R."/>
            <person name="Lui A."/>
            <person name="MacDonald P."/>
            <person name="Magnisalis V."/>
            <person name="Maru K."/>
            <person name="Matthews C."/>
            <person name="McCusker W."/>
            <person name="McDonough S."/>
            <person name="Mehta T."/>
            <person name="Meldrim J."/>
            <person name="Meneus L."/>
            <person name="Mihai O."/>
            <person name="Mihalev A."/>
            <person name="Mihova T."/>
            <person name="Mittelman R."/>
            <person name="Mlenga V."/>
            <person name="Montmayeur A."/>
            <person name="Mulrain L."/>
            <person name="Navidi A."/>
            <person name="Naylor J."/>
            <person name="Negash T."/>
            <person name="Nguyen T."/>
            <person name="Nguyen N."/>
            <person name="Nicol R."/>
            <person name="Norbu C."/>
            <person name="Norbu N."/>
            <person name="Novod N."/>
            <person name="O'Neill B."/>
            <person name="Osman S."/>
            <person name="Markiewicz E."/>
            <person name="Oyono O.L."/>
            <person name="Patti C."/>
            <person name="Phunkhang P."/>
            <person name="Pierre F."/>
            <person name="Priest M."/>
            <person name="Raghuraman S."/>
            <person name="Rege F."/>
            <person name="Reyes R."/>
            <person name="Rise C."/>
            <person name="Rogov P."/>
            <person name="Ross K."/>
            <person name="Ryan E."/>
            <person name="Settipalli S."/>
            <person name="Shea T."/>
            <person name="Sherpa N."/>
            <person name="Shi L."/>
            <person name="Shih D."/>
            <person name="Sparrow T."/>
            <person name="Spaulding J."/>
            <person name="Stalker J."/>
            <person name="Stange-Thomann N."/>
            <person name="Stavropoulos S."/>
            <person name="Stone C."/>
            <person name="Strader C."/>
            <person name="Tesfaye S."/>
            <person name="Thomson T."/>
            <person name="Thoulutsang Y."/>
            <person name="Thoulutsang D."/>
            <person name="Topham K."/>
            <person name="Topping I."/>
            <person name="Tsamla T."/>
            <person name="Vassiliev H."/>
            <person name="Vo A."/>
            <person name="Wangchuk T."/>
            <person name="Wangdi T."/>
            <person name="Weiand M."/>
            <person name="Wilkinson J."/>
            <person name="Wilson A."/>
            <person name="Yadav S."/>
            <person name="Young G."/>
            <person name="Yu Q."/>
            <person name="Zembek L."/>
            <person name="Zhong D."/>
            <person name="Zimmer A."/>
            <person name="Zwirko Z."/>
            <person name="Jaffe D.B."/>
            <person name="Alvarez P."/>
            <person name="Brockman W."/>
            <person name="Butler J."/>
            <person name="Chin C."/>
            <person name="Gnerre S."/>
            <person name="Grabherr M."/>
            <person name="Kleber M."/>
            <person name="Mauceli E."/>
            <person name="MacCallum I."/>
        </authorList>
    </citation>
    <scope>NUCLEOTIDE SEQUENCE [LARGE SCALE GENOMIC DNA]</scope>
    <source>
        <strain evidence="4">white501</strain>
    </source>
</reference>
<keyword evidence="2" id="KW-0472">Membrane</keyword>
<dbReference type="InterPro" id="IPR010342">
    <property type="entry name" value="DUF938"/>
</dbReference>
<keyword evidence="4" id="KW-1185">Reference proteome</keyword>
<feature type="transmembrane region" description="Helical" evidence="2">
    <location>
        <begin position="179"/>
        <end position="199"/>
    </location>
</feature>
<organism evidence="3 4">
    <name type="scientific">Drosophila simulans</name>
    <name type="common">Fruit fly</name>
    <dbReference type="NCBI Taxonomy" id="7240"/>
    <lineage>
        <taxon>Eukaryota</taxon>
        <taxon>Metazoa</taxon>
        <taxon>Ecdysozoa</taxon>
        <taxon>Arthropoda</taxon>
        <taxon>Hexapoda</taxon>
        <taxon>Insecta</taxon>
        <taxon>Pterygota</taxon>
        <taxon>Neoptera</taxon>
        <taxon>Endopterygota</taxon>
        <taxon>Diptera</taxon>
        <taxon>Brachycera</taxon>
        <taxon>Muscomorpha</taxon>
        <taxon>Ephydroidea</taxon>
        <taxon>Drosophilidae</taxon>
        <taxon>Drosophila</taxon>
        <taxon>Sophophora</taxon>
    </lineage>
</organism>
<dbReference type="Gene3D" id="3.40.50.150">
    <property type="entry name" value="Vaccinia Virus protein VP39"/>
    <property type="match status" value="1"/>
</dbReference>
<gene>
    <name evidence="3" type="primary">Dsim\GD23581</name>
    <name evidence="3" type="ORF">Dsim_GD23581</name>
</gene>
<keyword evidence="2" id="KW-0812">Transmembrane</keyword>
<dbReference type="InterPro" id="IPR049352">
    <property type="entry name" value="Rost"/>
</dbReference>
<comment type="similarity">
    <text evidence="1">Belongs to the UPF0585 family.</text>
</comment>
<accession>B4Q7C5</accession>
<protein>
    <submittedName>
        <fullName evidence="3">GD23581</fullName>
    </submittedName>
</protein>
<dbReference type="SUPFAM" id="SSF53335">
    <property type="entry name" value="S-adenosyl-L-methionine-dependent methyltransferases"/>
    <property type="match status" value="1"/>
</dbReference>
<feature type="transmembrane region" description="Helical" evidence="2">
    <location>
        <begin position="81"/>
        <end position="102"/>
    </location>
</feature>
<feature type="transmembrane region" description="Helical" evidence="2">
    <location>
        <begin position="44"/>
        <end position="66"/>
    </location>
</feature>
<dbReference type="SMR" id="B4Q7C5"/>
<dbReference type="PANTHER" id="PTHR20974">
    <property type="entry name" value="UPF0585 PROTEIN CG18661"/>
    <property type="match status" value="1"/>
</dbReference>
<dbReference type="OrthoDB" id="419711at2759"/>
<dbReference type="Pfam" id="PF06080">
    <property type="entry name" value="DUF938"/>
    <property type="match status" value="1"/>
</dbReference>
<dbReference type="Pfam" id="PF21534">
    <property type="entry name" value="Rost"/>
    <property type="match status" value="1"/>
</dbReference>
<evidence type="ECO:0000256" key="2">
    <source>
        <dbReference type="SAM" id="Phobius"/>
    </source>
</evidence>
<dbReference type="AlphaFoldDB" id="B4Q7C5"/>
<dbReference type="HOGENOM" id="CLU_647737_0_0_1"/>
<dbReference type="Proteomes" id="UP000000304">
    <property type="component" value="Chromosome 2L"/>
</dbReference>
<evidence type="ECO:0000256" key="1">
    <source>
        <dbReference type="ARBA" id="ARBA00008308"/>
    </source>
</evidence>
<sequence>MVDANTESCCQPLKEEFQRSKFSLHHEDPGVFCRSQWQNGERNLIWVLYRWALAAFFAAGVIGSMMQDFNGGRWFIFLTDWGFTLCLFTCTYGAVIATIYYFNQSYFASGHCALKIYWISHYTTSVLSMLITTVFWAALSSTMPEVAGELYNLWCHAFNSICMVFDCFMVAYPNRLMHFVYPFSVVLIFLVHSLIYYWAGGTDILTKRFLHILPRCSFAKRSHPSADRNSQPISEALLSQVDKTTQNLQLLEIASGSGQHAGFLAPLLPNISFQPTEYERNQFGSIAAYAGECPTGNIRPPFHVDITRDPGDWEAPPAPASYDYMFNSNMMHISPWACSIGLFRAAGQLLKKGGRMFTYGPYAQDGILVPQSNVDFDRSLRQRDASWGVRDIKDLKVLAAENGLQLEKLVEMPSNNKFLTWLKL</sequence>
<dbReference type="EMBL" id="CM000361">
    <property type="protein sequence ID" value="EDX04319.1"/>
    <property type="molecule type" value="Genomic_DNA"/>
</dbReference>
<dbReference type="Bgee" id="FBgn0194959">
    <property type="expression patterns" value="Expressed in embryo and 3 other cell types or tissues"/>
</dbReference>
<dbReference type="STRING" id="7240.B4Q7C5"/>
<evidence type="ECO:0000313" key="3">
    <source>
        <dbReference type="EMBL" id="EDX04319.1"/>
    </source>
</evidence>
<dbReference type="GO" id="GO:0016020">
    <property type="term" value="C:membrane"/>
    <property type="evidence" value="ECO:0007669"/>
    <property type="project" value="EnsemblMetazoa"/>
</dbReference>
<name>B4Q7C5_DROSI</name>
<keyword evidence="2" id="KW-1133">Transmembrane helix</keyword>
<dbReference type="PhylomeDB" id="B4Q7C5"/>
<proteinExistence type="inferred from homology"/>
<evidence type="ECO:0000313" key="4">
    <source>
        <dbReference type="Proteomes" id="UP000000304"/>
    </source>
</evidence>